<feature type="domain" description="GyrI-like small molecule binding" evidence="1">
    <location>
        <begin position="24"/>
        <end position="197"/>
    </location>
</feature>
<dbReference type="Gene3D" id="3.20.80.10">
    <property type="entry name" value="Regulatory factor, effector binding domain"/>
    <property type="match status" value="1"/>
</dbReference>
<accession>A0ABV1KMC7</accession>
<protein>
    <submittedName>
        <fullName evidence="2">GyrI-like domain-containing protein</fullName>
    </submittedName>
</protein>
<evidence type="ECO:0000259" key="1">
    <source>
        <dbReference type="Pfam" id="PF06445"/>
    </source>
</evidence>
<keyword evidence="3" id="KW-1185">Reference proteome</keyword>
<organism evidence="2 3">
    <name type="scientific">Cohnella silvisoli</name>
    <dbReference type="NCBI Taxonomy" id="2873699"/>
    <lineage>
        <taxon>Bacteria</taxon>
        <taxon>Bacillati</taxon>
        <taxon>Bacillota</taxon>
        <taxon>Bacilli</taxon>
        <taxon>Bacillales</taxon>
        <taxon>Paenibacillaceae</taxon>
        <taxon>Cohnella</taxon>
    </lineage>
</organism>
<dbReference type="PIRSF" id="PIRSF031644">
    <property type="entry name" value="UCP031644"/>
    <property type="match status" value="1"/>
</dbReference>
<dbReference type="InterPro" id="IPR029442">
    <property type="entry name" value="GyrI-like"/>
</dbReference>
<proteinExistence type="predicted"/>
<dbReference type="SUPFAM" id="SSF55136">
    <property type="entry name" value="Probable bacterial effector-binding domain"/>
    <property type="match status" value="1"/>
</dbReference>
<dbReference type="InterPro" id="IPR011256">
    <property type="entry name" value="Reg_factor_effector_dom_sf"/>
</dbReference>
<evidence type="ECO:0000313" key="2">
    <source>
        <dbReference type="EMBL" id="MEQ4480791.1"/>
    </source>
</evidence>
<dbReference type="Proteomes" id="UP001493487">
    <property type="component" value="Unassembled WGS sequence"/>
</dbReference>
<dbReference type="EMBL" id="JASKHM010000001">
    <property type="protein sequence ID" value="MEQ4480791.1"/>
    <property type="molecule type" value="Genomic_DNA"/>
</dbReference>
<gene>
    <name evidence="2" type="ORF">QJS35_00140</name>
</gene>
<dbReference type="RefSeq" id="WP_232183390.1">
    <property type="nucleotide sequence ID" value="NZ_JAIOAP010000001.1"/>
</dbReference>
<dbReference type="Pfam" id="PF06445">
    <property type="entry name" value="GyrI-like"/>
    <property type="match status" value="1"/>
</dbReference>
<dbReference type="InterPro" id="IPR008319">
    <property type="entry name" value="GyrI-like_CCH_Lin2189-like"/>
</dbReference>
<comment type="caution">
    <text evidence="2">The sequence shown here is derived from an EMBL/GenBank/DDBJ whole genome shotgun (WGS) entry which is preliminary data.</text>
</comment>
<name>A0ABV1KMC7_9BACL</name>
<evidence type="ECO:0000313" key="3">
    <source>
        <dbReference type="Proteomes" id="UP001493487"/>
    </source>
</evidence>
<reference evidence="2 3" key="1">
    <citation type="journal article" date="2023" name="Genome Announc.">
        <title>Pan-Genome Analyses of the Genus Cohnella and Proposal of the Novel Species Cohnella silvisoli sp. nov., Isolated from Forest Soil.</title>
        <authorList>
            <person name="Wang C."/>
            <person name="Mao L."/>
            <person name="Bao G."/>
            <person name="Zhu H."/>
        </authorList>
    </citation>
    <scope>NUCLEOTIDE SEQUENCE [LARGE SCALE GENOMIC DNA]</scope>
    <source>
        <strain evidence="2 3">NL03-T5-1</strain>
    </source>
</reference>
<sequence length="201" mass="22613">MDKIDYKKTNKSLYSPSSLSVKRIEVPSIKVLSVEGSGDPNTSEAFRQATEALFSLSYGIKFAIKRSGGPDYVVMPLEGLYPHEVAGLSKADWRWTLIIRQPDEATIELVERVREEVARKKKLPLLSEVNWCTIDEGLAVQIMHIGSYDTEGPTMEKITVYMNEQGFAANGLHHEIYLSDPRKADPGKMKTIIRQPVKTLM</sequence>